<dbReference type="EMBL" id="LR796311">
    <property type="protein sequence ID" value="CAB4136057.1"/>
    <property type="molecule type" value="Genomic_DNA"/>
</dbReference>
<sequence length="92" mass="9510">MSYTSGNKAPTLMAQMPNRVGNKSTNVHSHTSGVTAVTGKLGGLMQPAGNQGAPKAGGSITGIHQKVMLSKPKGYDGACHNDGYMKNSSYTK</sequence>
<evidence type="ECO:0000313" key="3">
    <source>
        <dbReference type="EMBL" id="CAB4150177.1"/>
    </source>
</evidence>
<proteinExistence type="predicted"/>
<name>A0A6J5LSP3_9CAUD</name>
<accession>A0A6J5LSP3</accession>
<feature type="region of interest" description="Disordered" evidence="1">
    <location>
        <begin position="40"/>
        <end position="59"/>
    </location>
</feature>
<protein>
    <submittedName>
        <fullName evidence="2">Uncharacterized protein</fullName>
    </submittedName>
</protein>
<reference evidence="2" key="1">
    <citation type="submission" date="2020-04" db="EMBL/GenBank/DDBJ databases">
        <authorList>
            <person name="Chiriac C."/>
            <person name="Salcher M."/>
            <person name="Ghai R."/>
            <person name="Kavagutti S V."/>
        </authorList>
    </citation>
    <scope>NUCLEOTIDE SEQUENCE</scope>
</reference>
<evidence type="ECO:0000256" key="1">
    <source>
        <dbReference type="SAM" id="MobiDB-lite"/>
    </source>
</evidence>
<dbReference type="EMBL" id="LR796538">
    <property type="protein sequence ID" value="CAB4150177.1"/>
    <property type="molecule type" value="Genomic_DNA"/>
</dbReference>
<organism evidence="2">
    <name type="scientific">uncultured Caudovirales phage</name>
    <dbReference type="NCBI Taxonomy" id="2100421"/>
    <lineage>
        <taxon>Viruses</taxon>
        <taxon>Duplodnaviria</taxon>
        <taxon>Heunggongvirae</taxon>
        <taxon>Uroviricota</taxon>
        <taxon>Caudoviricetes</taxon>
        <taxon>Peduoviridae</taxon>
        <taxon>Maltschvirus</taxon>
        <taxon>Maltschvirus maltsch</taxon>
    </lineage>
</organism>
<gene>
    <name evidence="2" type="ORF">UFOVP294_9</name>
    <name evidence="3" type="ORF">UFOVP566_1</name>
</gene>
<evidence type="ECO:0000313" key="2">
    <source>
        <dbReference type="EMBL" id="CAB4136057.1"/>
    </source>
</evidence>